<protein>
    <submittedName>
        <fullName evidence="5">ESX secretion-associated protein EspG</fullName>
    </submittedName>
    <submittedName>
        <fullName evidence="6">EspG family protein</fullName>
    </submittedName>
</protein>
<comment type="similarity">
    <text evidence="2">Belongs to the EspG family.</text>
</comment>
<dbReference type="InterPro" id="IPR025734">
    <property type="entry name" value="EspG"/>
</dbReference>
<keyword evidence="3" id="KW-0963">Cytoplasm</keyword>
<gene>
    <name evidence="5" type="ORF">G3I59_10570</name>
    <name evidence="6" type="ORF">SAMN05421854_111154</name>
</gene>
<dbReference type="OrthoDB" id="3612957at2"/>
<sequence length="250" mass="26985">MPILERPIRMPRLAFLAVWGHEKLGDPPVVVEHAPMFMTDEFADELRVQSFGLLARFGLAASGAPSPRLRDTLGLLAEARREVYSWSDFGARRGDNGAILVAAAGREAVRLVTDSRSVQLEPVSPRDIGGRLVDLLPGCDPAKLRPLKVPRDYYDSAAADPLAESSASADELRHLMRARRDAVHLMHAAVRGQDGSRTHSTPLSAIDLAGRGRVLSFLSPDGAGGLQINVYSGTRTHLVDALTLTLAELA</sequence>
<reference evidence="6 7" key="1">
    <citation type="submission" date="2016-10" db="EMBL/GenBank/DDBJ databases">
        <authorList>
            <person name="de Groot N.N."/>
        </authorList>
    </citation>
    <scope>NUCLEOTIDE SEQUENCE [LARGE SCALE GENOMIC DNA]</scope>
    <source>
        <strain evidence="6 7">DSM 44637</strain>
    </source>
</reference>
<evidence type="ECO:0000313" key="7">
    <source>
        <dbReference type="Proteomes" id="UP000199137"/>
    </source>
</evidence>
<dbReference type="EMBL" id="JAAGNC010000063">
    <property type="protein sequence ID" value="NEC56019.1"/>
    <property type="molecule type" value="Genomic_DNA"/>
</dbReference>
<dbReference type="Proteomes" id="UP000199137">
    <property type="component" value="Unassembled WGS sequence"/>
</dbReference>
<dbReference type="AlphaFoldDB" id="A0A1I5Y1L2"/>
<comment type="subcellular location">
    <subcellularLocation>
        <location evidence="1">Cytoplasm</location>
    </subcellularLocation>
</comment>
<evidence type="ECO:0000256" key="2">
    <source>
        <dbReference type="ARBA" id="ARBA00006411"/>
    </source>
</evidence>
<evidence type="ECO:0000256" key="4">
    <source>
        <dbReference type="ARBA" id="ARBA00023186"/>
    </source>
</evidence>
<evidence type="ECO:0000256" key="3">
    <source>
        <dbReference type="ARBA" id="ARBA00022490"/>
    </source>
</evidence>
<dbReference type="Proteomes" id="UP000470404">
    <property type="component" value="Unassembled WGS sequence"/>
</dbReference>
<evidence type="ECO:0000313" key="6">
    <source>
        <dbReference type="EMBL" id="SFQ38089.1"/>
    </source>
</evidence>
<proteinExistence type="inferred from homology"/>
<dbReference type="STRING" id="112413.SAMN05421854_111154"/>
<reference evidence="5 8" key="2">
    <citation type="submission" date="2020-01" db="EMBL/GenBank/DDBJ databases">
        <title>Insect and environment-associated Actinomycetes.</title>
        <authorList>
            <person name="Currrie C."/>
            <person name="Chevrette M."/>
            <person name="Carlson C."/>
            <person name="Stubbendieck R."/>
            <person name="Wendt-Pienkowski E."/>
        </authorList>
    </citation>
    <scope>NUCLEOTIDE SEQUENCE [LARGE SCALE GENOMIC DNA]</scope>
    <source>
        <strain evidence="5 8">SID8386</strain>
    </source>
</reference>
<dbReference type="EMBL" id="FOWC01000011">
    <property type="protein sequence ID" value="SFQ38089.1"/>
    <property type="molecule type" value="Genomic_DNA"/>
</dbReference>
<accession>A0A1I5Y1L2</accession>
<organism evidence="6 7">
    <name type="scientific">Amycolatopsis rubida</name>
    <dbReference type="NCBI Taxonomy" id="112413"/>
    <lineage>
        <taxon>Bacteria</taxon>
        <taxon>Bacillati</taxon>
        <taxon>Actinomycetota</taxon>
        <taxon>Actinomycetes</taxon>
        <taxon>Pseudonocardiales</taxon>
        <taxon>Pseudonocardiaceae</taxon>
        <taxon>Amycolatopsis</taxon>
    </lineage>
</organism>
<dbReference type="RefSeq" id="WP_067589638.1">
    <property type="nucleotide sequence ID" value="NZ_FOWC01000011.1"/>
</dbReference>
<name>A0A1I5Y1L2_9PSEU</name>
<evidence type="ECO:0000256" key="1">
    <source>
        <dbReference type="ARBA" id="ARBA00004496"/>
    </source>
</evidence>
<evidence type="ECO:0000313" key="5">
    <source>
        <dbReference type="EMBL" id="NEC56019.1"/>
    </source>
</evidence>
<dbReference type="Pfam" id="PF14011">
    <property type="entry name" value="ESX-1_EspG"/>
    <property type="match status" value="1"/>
</dbReference>
<keyword evidence="4" id="KW-0143">Chaperone</keyword>
<evidence type="ECO:0000313" key="8">
    <source>
        <dbReference type="Proteomes" id="UP000470404"/>
    </source>
</evidence>
<keyword evidence="8" id="KW-1185">Reference proteome</keyword>